<feature type="compositionally biased region" description="Polar residues" evidence="1">
    <location>
        <begin position="261"/>
        <end position="274"/>
    </location>
</feature>
<dbReference type="Pfam" id="PF00069">
    <property type="entry name" value="Pkinase"/>
    <property type="match status" value="1"/>
</dbReference>
<dbReference type="InterPro" id="IPR011009">
    <property type="entry name" value="Kinase-like_dom_sf"/>
</dbReference>
<sequence length="614" mass="68247">MPVGQKCPMKNDSLGSLGTLDDECDNLSIIPQNNTYGMGKVPQERRAPTEYGNLISSQGSSLMKSVKLAPLCTNGVIGCQSTCGTSHLTEKDSKEEFMFIQRESELSNKEHAFPPKNRPYSHLRRSSGGNCSQASRSTSFDDESVMGSVRDSVTLLNFLGRNPTEIDMVRVAFTRAQESIDDIFSIDGSGILNRNKFDKIPSYTKDEFIIGQHLGKGSFSDVFEVTVVNALKNAQAEAQDELDALLAKAVEKMGCQHVMKSTNGQSLSNQSSNEGIRRPPRRNSMLSSFCFGSTGRTELNTARHGKRVTLAMKCLRPHARINFEHFLVGVEDLVRETAILSSLDHPNIIRLHGRAGTGPSFKLTDGYFILLDRLQGTLRDKIAQWRKIYSKSQKKTPSLDQIKVAFAVSDALLYLHDNDIVLRDLKPANVGFDSSGTLKLFDFGFAANIPPPAEMSSEGNSKGISEEPHLLHDYFVLLLICNFLTRTHRYMAPEVGLYLGYGREVDVYSFGIMLWEVCALQKPFSSIKSVADFENKVFVKGYRPKVGKYCPDYLKGALQNCWSSDSTERPSMKHLHSMLKAALHELELNSAQADRGSGSLKKSFVITKRLSMNF</sequence>
<keyword evidence="4" id="KW-1185">Reference proteome</keyword>
<dbReference type="InterPro" id="IPR000719">
    <property type="entry name" value="Prot_kinase_dom"/>
</dbReference>
<dbReference type="Proteomes" id="UP001516023">
    <property type="component" value="Unassembled WGS sequence"/>
</dbReference>
<protein>
    <recommendedName>
        <fullName evidence="2">Protein kinase domain-containing protein</fullName>
    </recommendedName>
</protein>
<organism evidence="3 4">
    <name type="scientific">Cyclotella cryptica</name>
    <dbReference type="NCBI Taxonomy" id="29204"/>
    <lineage>
        <taxon>Eukaryota</taxon>
        <taxon>Sar</taxon>
        <taxon>Stramenopiles</taxon>
        <taxon>Ochrophyta</taxon>
        <taxon>Bacillariophyta</taxon>
        <taxon>Coscinodiscophyceae</taxon>
        <taxon>Thalassiosirophycidae</taxon>
        <taxon>Stephanodiscales</taxon>
        <taxon>Stephanodiscaceae</taxon>
        <taxon>Cyclotella</taxon>
    </lineage>
</organism>
<evidence type="ECO:0000313" key="3">
    <source>
        <dbReference type="EMBL" id="KAL3777129.1"/>
    </source>
</evidence>
<feature type="compositionally biased region" description="Polar residues" evidence="1">
    <location>
        <begin position="127"/>
        <end position="138"/>
    </location>
</feature>
<evidence type="ECO:0000256" key="1">
    <source>
        <dbReference type="SAM" id="MobiDB-lite"/>
    </source>
</evidence>
<evidence type="ECO:0000313" key="4">
    <source>
        <dbReference type="Proteomes" id="UP001516023"/>
    </source>
</evidence>
<dbReference type="PANTHER" id="PTHR44329">
    <property type="entry name" value="SERINE/THREONINE-PROTEIN KINASE TNNI3K-RELATED"/>
    <property type="match status" value="1"/>
</dbReference>
<dbReference type="InterPro" id="IPR051681">
    <property type="entry name" value="Ser/Thr_Kinases-Pseudokinases"/>
</dbReference>
<proteinExistence type="predicted"/>
<comment type="caution">
    <text evidence="3">The sequence shown here is derived from an EMBL/GenBank/DDBJ whole genome shotgun (WGS) entry which is preliminary data.</text>
</comment>
<evidence type="ECO:0000259" key="2">
    <source>
        <dbReference type="PROSITE" id="PS50011"/>
    </source>
</evidence>
<accession>A0ABD3NMR3</accession>
<feature type="region of interest" description="Disordered" evidence="1">
    <location>
        <begin position="106"/>
        <end position="138"/>
    </location>
</feature>
<gene>
    <name evidence="3" type="ORF">HJC23_005234</name>
</gene>
<dbReference type="PROSITE" id="PS50011">
    <property type="entry name" value="PROTEIN_KINASE_DOM"/>
    <property type="match status" value="1"/>
</dbReference>
<dbReference type="Gene3D" id="3.30.200.20">
    <property type="entry name" value="Phosphorylase Kinase, domain 1"/>
    <property type="match status" value="1"/>
</dbReference>
<name>A0ABD3NMR3_9STRA</name>
<feature type="domain" description="Protein kinase" evidence="2">
    <location>
        <begin position="208"/>
        <end position="579"/>
    </location>
</feature>
<dbReference type="AlphaFoldDB" id="A0ABD3NMR3"/>
<dbReference type="Gene3D" id="1.10.510.10">
    <property type="entry name" value="Transferase(Phosphotransferase) domain 1"/>
    <property type="match status" value="1"/>
</dbReference>
<feature type="region of interest" description="Disordered" evidence="1">
    <location>
        <begin position="261"/>
        <end position="283"/>
    </location>
</feature>
<reference evidence="3 4" key="1">
    <citation type="journal article" date="2020" name="G3 (Bethesda)">
        <title>Improved Reference Genome for Cyclotella cryptica CCMP332, a Model for Cell Wall Morphogenesis, Salinity Adaptation, and Lipid Production in Diatoms (Bacillariophyta).</title>
        <authorList>
            <person name="Roberts W.R."/>
            <person name="Downey K.M."/>
            <person name="Ruck E.C."/>
            <person name="Traller J.C."/>
            <person name="Alverson A.J."/>
        </authorList>
    </citation>
    <scope>NUCLEOTIDE SEQUENCE [LARGE SCALE GENOMIC DNA]</scope>
    <source>
        <strain evidence="3 4">CCMP332</strain>
    </source>
</reference>
<dbReference type="EMBL" id="JABMIG020000462">
    <property type="protein sequence ID" value="KAL3777129.1"/>
    <property type="molecule type" value="Genomic_DNA"/>
</dbReference>
<dbReference type="SUPFAM" id="SSF56112">
    <property type="entry name" value="Protein kinase-like (PK-like)"/>
    <property type="match status" value="1"/>
</dbReference>
<dbReference type="SMART" id="SM00220">
    <property type="entry name" value="S_TKc"/>
    <property type="match status" value="1"/>
</dbReference>